<dbReference type="Pfam" id="PF00107">
    <property type="entry name" value="ADH_zinc_N"/>
    <property type="match status" value="1"/>
</dbReference>
<dbReference type="SMART" id="SM00829">
    <property type="entry name" value="PKS_ER"/>
    <property type="match status" value="1"/>
</dbReference>
<proteinExistence type="predicted"/>
<dbReference type="EMBL" id="JAWHQM010000020">
    <property type="protein sequence ID" value="KAK5631492.1"/>
    <property type="molecule type" value="Genomic_DNA"/>
</dbReference>
<dbReference type="Gene3D" id="3.90.180.10">
    <property type="entry name" value="Medium-chain alcohol dehydrogenases, catalytic domain"/>
    <property type="match status" value="1"/>
</dbReference>
<comment type="caution">
    <text evidence="2">The sequence shown here is derived from an EMBL/GenBank/DDBJ whole genome shotgun (WGS) entry which is preliminary data.</text>
</comment>
<protein>
    <recommendedName>
        <fullName evidence="1">Enoyl reductase (ER) domain-containing protein</fullName>
    </recommendedName>
</protein>
<dbReference type="InterPro" id="IPR013149">
    <property type="entry name" value="ADH-like_C"/>
</dbReference>
<dbReference type="Pfam" id="PF08240">
    <property type="entry name" value="ADH_N"/>
    <property type="match status" value="1"/>
</dbReference>
<dbReference type="Gene3D" id="3.40.50.720">
    <property type="entry name" value="NAD(P)-binding Rossmann-like Domain"/>
    <property type="match status" value="1"/>
</dbReference>
<dbReference type="SUPFAM" id="SSF51735">
    <property type="entry name" value="NAD(P)-binding Rossmann-fold domains"/>
    <property type="match status" value="1"/>
</dbReference>
<dbReference type="InterPro" id="IPR013154">
    <property type="entry name" value="ADH-like_N"/>
</dbReference>
<keyword evidence="3" id="KW-1185">Reference proteome</keyword>
<feature type="domain" description="Enoyl reductase (ER)" evidence="1">
    <location>
        <begin position="2"/>
        <end position="309"/>
    </location>
</feature>
<evidence type="ECO:0000259" key="1">
    <source>
        <dbReference type="SMART" id="SM00829"/>
    </source>
</evidence>
<dbReference type="Proteomes" id="UP001305414">
    <property type="component" value="Unassembled WGS sequence"/>
</dbReference>
<dbReference type="PANTHER" id="PTHR45033">
    <property type="match status" value="1"/>
</dbReference>
<dbReference type="PANTHER" id="PTHR45033:SF2">
    <property type="entry name" value="ZINC-TYPE ALCOHOL DEHYDROGENASE-LIKE PROTEIN C1773.06C"/>
    <property type="match status" value="1"/>
</dbReference>
<dbReference type="SUPFAM" id="SSF50129">
    <property type="entry name" value="GroES-like"/>
    <property type="match status" value="1"/>
</dbReference>
<evidence type="ECO:0000313" key="2">
    <source>
        <dbReference type="EMBL" id="KAK5631492.1"/>
    </source>
</evidence>
<dbReference type="InterPro" id="IPR020843">
    <property type="entry name" value="ER"/>
</dbReference>
<dbReference type="AlphaFoldDB" id="A0AAN7Z7D7"/>
<accession>A0AAN7Z7D7</accession>
<dbReference type="InterPro" id="IPR052711">
    <property type="entry name" value="Zinc_ADH-like"/>
</dbReference>
<dbReference type="InterPro" id="IPR036291">
    <property type="entry name" value="NAD(P)-bd_dom_sf"/>
</dbReference>
<dbReference type="InterPro" id="IPR011032">
    <property type="entry name" value="GroES-like_sf"/>
</dbReference>
<gene>
    <name evidence="2" type="ORF">RRF57_007206</name>
</gene>
<evidence type="ECO:0000313" key="3">
    <source>
        <dbReference type="Proteomes" id="UP001305414"/>
    </source>
</evidence>
<dbReference type="CDD" id="cd08276">
    <property type="entry name" value="MDR7"/>
    <property type="match status" value="1"/>
</dbReference>
<reference evidence="2 3" key="1">
    <citation type="submission" date="2023-10" db="EMBL/GenBank/DDBJ databases">
        <title>Draft genome sequence of Xylaria bambusicola isolate GMP-LS, the root and basal stem rot pathogen of sugarcane in Indonesia.</title>
        <authorList>
            <person name="Selvaraj P."/>
            <person name="Muralishankar V."/>
            <person name="Muruganantham S."/>
            <person name="Sp S."/>
            <person name="Haryani S."/>
            <person name="Lau K.J.X."/>
            <person name="Naqvi N.I."/>
        </authorList>
    </citation>
    <scope>NUCLEOTIDE SEQUENCE [LARGE SCALE GENOMIC DNA]</scope>
    <source>
        <strain evidence="2">GMP-LS</strain>
    </source>
</reference>
<name>A0AAN7Z7D7_9PEZI</name>
<organism evidence="2 3">
    <name type="scientific">Xylaria bambusicola</name>
    <dbReference type="NCBI Taxonomy" id="326684"/>
    <lineage>
        <taxon>Eukaryota</taxon>
        <taxon>Fungi</taxon>
        <taxon>Dikarya</taxon>
        <taxon>Ascomycota</taxon>
        <taxon>Pezizomycotina</taxon>
        <taxon>Sordariomycetes</taxon>
        <taxon>Xylariomycetidae</taxon>
        <taxon>Xylariales</taxon>
        <taxon>Xylariaceae</taxon>
        <taxon>Xylaria</taxon>
    </lineage>
</organism>
<sequence>MFKAASLNPRDLIISQGQYPFGFKENIIPGSDGAGIVLAVGKHVTRFMPGDKVVTMLLQDYHAGAPTTANTSRQLGATADGTFRTLAPFDEQSLVRMPEGLSFTEAATLSCAGLTAWNALFGGGRPLRAGQWVLTEGTGSVSLFAVQFAKAIGARVIATTSSAEKEKMLKTLGADHVVNYRETLNWGDKAKQLTAGVGVDLVVDVTGPVGLEQSVKSLRLDGILAVVGAAGGFGATANVPTVLDSWMKLFTSRGVWVGNRLQMEEMCLAIEGNTEQLRPVLDSKVFMLGQLKEAYEYLESGKYLGKVCIQIP</sequence>
<dbReference type="GO" id="GO:0016491">
    <property type="term" value="F:oxidoreductase activity"/>
    <property type="evidence" value="ECO:0007669"/>
    <property type="project" value="InterPro"/>
</dbReference>